<accession>A0A6J5RWR7</accession>
<protein>
    <submittedName>
        <fullName evidence="1">Uncharacterized protein</fullName>
    </submittedName>
</protein>
<proteinExistence type="predicted"/>
<name>A0A6J5RWR7_9CAUD</name>
<dbReference type="EMBL" id="LR797316">
    <property type="protein sequence ID" value="CAB4203026.1"/>
    <property type="molecule type" value="Genomic_DNA"/>
</dbReference>
<reference evidence="1" key="1">
    <citation type="submission" date="2020-05" db="EMBL/GenBank/DDBJ databases">
        <authorList>
            <person name="Chiriac C."/>
            <person name="Salcher M."/>
            <person name="Ghai R."/>
            <person name="Kavagutti S V."/>
        </authorList>
    </citation>
    <scope>NUCLEOTIDE SEQUENCE</scope>
</reference>
<sequence length="154" mass="15807">MSGQIIVDLTERSSTPKATLGQYHIDNLGRHWQYVKASAAIAVSEYVKVSGDGLYAISSMTTTTNPSTEPANVGCAQTAYASGDYGYVFRGFGVHTGLFAASCVQNVKIYTTATGGVVDDAATTLVNGLKLITTITSAAAAPAFASGLLTTAAA</sequence>
<gene>
    <name evidence="1" type="ORF">UFOVP1365_18</name>
</gene>
<organism evidence="1">
    <name type="scientific">uncultured Caudovirales phage</name>
    <dbReference type="NCBI Taxonomy" id="2100421"/>
    <lineage>
        <taxon>Viruses</taxon>
        <taxon>Duplodnaviria</taxon>
        <taxon>Heunggongvirae</taxon>
        <taxon>Uroviricota</taxon>
        <taxon>Caudoviricetes</taxon>
        <taxon>Peduoviridae</taxon>
        <taxon>Maltschvirus</taxon>
        <taxon>Maltschvirus maltsch</taxon>
    </lineage>
</organism>
<evidence type="ECO:0000313" key="1">
    <source>
        <dbReference type="EMBL" id="CAB4203026.1"/>
    </source>
</evidence>